<keyword evidence="3" id="KW-0804">Transcription</keyword>
<evidence type="ECO:0008006" key="9">
    <source>
        <dbReference type="Google" id="ProtNLM"/>
    </source>
</evidence>
<evidence type="ECO:0000259" key="6">
    <source>
        <dbReference type="PROSITE" id="PS50110"/>
    </source>
</evidence>
<dbReference type="GO" id="GO:0003700">
    <property type="term" value="F:DNA-binding transcription factor activity"/>
    <property type="evidence" value="ECO:0007669"/>
    <property type="project" value="InterPro"/>
</dbReference>
<dbReference type="SMART" id="SM00342">
    <property type="entry name" value="HTH_ARAC"/>
    <property type="match status" value="1"/>
</dbReference>
<comment type="caution">
    <text evidence="7">The sequence shown here is derived from an EMBL/GenBank/DDBJ whole genome shotgun (WGS) entry which is preliminary data.</text>
</comment>
<dbReference type="InterPro" id="IPR018062">
    <property type="entry name" value="HTH_AraC-typ_CS"/>
</dbReference>
<gene>
    <name evidence="7" type="ORF">CHH67_14035</name>
</gene>
<dbReference type="GO" id="GO:0000160">
    <property type="term" value="P:phosphorelay signal transduction system"/>
    <property type="evidence" value="ECO:0007669"/>
    <property type="project" value="InterPro"/>
</dbReference>
<evidence type="ECO:0000313" key="8">
    <source>
        <dbReference type="Proteomes" id="UP000215596"/>
    </source>
</evidence>
<dbReference type="Gene3D" id="1.10.10.60">
    <property type="entry name" value="Homeodomain-like"/>
    <property type="match status" value="2"/>
</dbReference>
<dbReference type="InterPro" id="IPR020449">
    <property type="entry name" value="Tscrpt_reg_AraC-type_HTH"/>
</dbReference>
<dbReference type="Pfam" id="PF00072">
    <property type="entry name" value="Response_reg"/>
    <property type="match status" value="1"/>
</dbReference>
<dbReference type="SUPFAM" id="SSF52172">
    <property type="entry name" value="CheY-like"/>
    <property type="match status" value="1"/>
</dbReference>
<dbReference type="PROSITE" id="PS50110">
    <property type="entry name" value="RESPONSE_REGULATORY"/>
    <property type="match status" value="1"/>
</dbReference>
<dbReference type="InterPro" id="IPR011006">
    <property type="entry name" value="CheY-like_superfamily"/>
</dbReference>
<keyword evidence="4" id="KW-0597">Phosphoprotein</keyword>
<sequence length="538" mass="61854">MPTIMIVDDEAIFRRGLRAMIADSGGDWDIVADARDGYEALELLEKHRPDVVLTDIRMPRMDGLQLQHIARERFPELQVVVISGYEDFSYARQSMRSGARDYLMKPVEREELLRVLDGLKRDWQSRQSEQQQELPFEGQKLRQKAAAYLVAGIMRGSVQQAHLDLLSQIGIELNEPFFNCMVIKLDKDSVDDDRYRKTDPSLFQLYIQQFVQEMIDLRMKGFSFVFSDSEVAALINLPYGEGGEKRLLDMAESVRRQIKSLSNLTVTIGIGRPVKGFESMLSTFREAQVALLYRLVVGGDKVLVYEQAVQQQFLRSERRKWSWEALEQAINEGRLHGIHELVDSVVLELCEQAPTPELVHQQICKLLIHYYELSEDLGIAKAWLGGRDIRALLIEICSISSRTELMEQCRQLFGNLAAVIAAGSKQLESDPISLALRYMKRHYSEPVTLTEIADRVYLNPAYFSTLFKQRVGKTFIEHMTELRIEDAKKRLASTDEKIASIAESTGFSNIRHFNRVFKNETGVTPKEYRERIRQQHKV</sequence>
<dbReference type="Proteomes" id="UP000215596">
    <property type="component" value="Unassembled WGS sequence"/>
</dbReference>
<evidence type="ECO:0000256" key="2">
    <source>
        <dbReference type="ARBA" id="ARBA00023125"/>
    </source>
</evidence>
<protein>
    <recommendedName>
        <fullName evidence="9">Response regulator</fullName>
    </recommendedName>
</protein>
<organism evidence="7 8">
    <name type="scientific">Paenibacillus campinasensis</name>
    <dbReference type="NCBI Taxonomy" id="66347"/>
    <lineage>
        <taxon>Bacteria</taxon>
        <taxon>Bacillati</taxon>
        <taxon>Bacillota</taxon>
        <taxon>Bacilli</taxon>
        <taxon>Bacillales</taxon>
        <taxon>Paenibacillaceae</taxon>
        <taxon>Paenibacillus</taxon>
    </lineage>
</organism>
<dbReference type="PRINTS" id="PR00032">
    <property type="entry name" value="HTHARAC"/>
</dbReference>
<dbReference type="OrthoDB" id="9794370at2"/>
<dbReference type="SMART" id="SM00448">
    <property type="entry name" value="REC"/>
    <property type="match status" value="1"/>
</dbReference>
<feature type="modified residue" description="4-aspartylphosphate" evidence="4">
    <location>
        <position position="55"/>
    </location>
</feature>
<evidence type="ECO:0000259" key="5">
    <source>
        <dbReference type="PROSITE" id="PS01124"/>
    </source>
</evidence>
<dbReference type="InterPro" id="IPR009057">
    <property type="entry name" value="Homeodomain-like_sf"/>
</dbReference>
<feature type="domain" description="HTH araC/xylS-type" evidence="5">
    <location>
        <begin position="433"/>
        <end position="531"/>
    </location>
</feature>
<dbReference type="InterPro" id="IPR018060">
    <property type="entry name" value="HTH_AraC"/>
</dbReference>
<dbReference type="PROSITE" id="PS01124">
    <property type="entry name" value="HTH_ARAC_FAMILY_2"/>
    <property type="match status" value="1"/>
</dbReference>
<dbReference type="SUPFAM" id="SSF46689">
    <property type="entry name" value="Homeodomain-like"/>
    <property type="match status" value="2"/>
</dbReference>
<proteinExistence type="predicted"/>
<dbReference type="RefSeq" id="WP_095265823.1">
    <property type="nucleotide sequence ID" value="NZ_NPBY01000044.1"/>
</dbReference>
<accession>A0A268ERK9</accession>
<evidence type="ECO:0000256" key="3">
    <source>
        <dbReference type="ARBA" id="ARBA00023163"/>
    </source>
</evidence>
<evidence type="ECO:0000256" key="4">
    <source>
        <dbReference type="PROSITE-ProRule" id="PRU00169"/>
    </source>
</evidence>
<dbReference type="InterPro" id="IPR001789">
    <property type="entry name" value="Sig_transdc_resp-reg_receiver"/>
</dbReference>
<dbReference type="CDD" id="cd17536">
    <property type="entry name" value="REC_YesN-like"/>
    <property type="match status" value="1"/>
</dbReference>
<reference evidence="7 8" key="1">
    <citation type="submission" date="2017-07" db="EMBL/GenBank/DDBJ databases">
        <title>Isolation and whole genome analysis of endospore-forming bacteria from heroin.</title>
        <authorList>
            <person name="Kalinowski J."/>
            <person name="Ahrens B."/>
            <person name="Al-Dilaimi A."/>
            <person name="Winkler A."/>
            <person name="Wibberg D."/>
            <person name="Schleenbecker U."/>
            <person name="Ruckert C."/>
            <person name="Wolfel R."/>
            <person name="Grass G."/>
        </authorList>
    </citation>
    <scope>NUCLEOTIDE SEQUENCE [LARGE SCALE GENOMIC DNA]</scope>
    <source>
        <strain evidence="7 8">7537-G1</strain>
    </source>
</reference>
<dbReference type="GO" id="GO:0043565">
    <property type="term" value="F:sequence-specific DNA binding"/>
    <property type="evidence" value="ECO:0007669"/>
    <property type="project" value="InterPro"/>
</dbReference>
<keyword evidence="1" id="KW-0805">Transcription regulation</keyword>
<name>A0A268ERK9_9BACL</name>
<dbReference type="PANTHER" id="PTHR43280">
    <property type="entry name" value="ARAC-FAMILY TRANSCRIPTIONAL REGULATOR"/>
    <property type="match status" value="1"/>
</dbReference>
<dbReference type="InterPro" id="IPR041522">
    <property type="entry name" value="CdaR_GGDEF"/>
</dbReference>
<dbReference type="AlphaFoldDB" id="A0A268ERK9"/>
<evidence type="ECO:0000313" key="7">
    <source>
        <dbReference type="EMBL" id="PAD75760.1"/>
    </source>
</evidence>
<evidence type="ECO:0000256" key="1">
    <source>
        <dbReference type="ARBA" id="ARBA00023015"/>
    </source>
</evidence>
<dbReference type="Pfam" id="PF12833">
    <property type="entry name" value="HTH_18"/>
    <property type="match status" value="1"/>
</dbReference>
<keyword evidence="2" id="KW-0238">DNA-binding</keyword>
<dbReference type="EMBL" id="NPBY01000044">
    <property type="protein sequence ID" value="PAD75760.1"/>
    <property type="molecule type" value="Genomic_DNA"/>
</dbReference>
<dbReference type="Pfam" id="PF17853">
    <property type="entry name" value="GGDEF_2"/>
    <property type="match status" value="1"/>
</dbReference>
<feature type="domain" description="Response regulatory" evidence="6">
    <location>
        <begin position="3"/>
        <end position="120"/>
    </location>
</feature>
<dbReference type="Gene3D" id="3.40.50.2300">
    <property type="match status" value="1"/>
</dbReference>
<dbReference type="PANTHER" id="PTHR43280:SF2">
    <property type="entry name" value="HTH-TYPE TRANSCRIPTIONAL REGULATOR EXSA"/>
    <property type="match status" value="1"/>
</dbReference>
<dbReference type="PROSITE" id="PS00041">
    <property type="entry name" value="HTH_ARAC_FAMILY_1"/>
    <property type="match status" value="1"/>
</dbReference>